<dbReference type="AlphaFoldDB" id="A0AAV6FVF3"/>
<sequence length="187" mass="21344">MTVRFGTSCGPYKRITFREANPHWEDDGVLDDADQDKPVQCPFDTNHIIRTCRFAYHIQKCEKNNPELAAAMMTCPYNAQHRMLSYEMDQHVKKCINRQRVPEEFEVKVLPKFQVPVNTFSAPQSEEDWETESDNTTDTFIWGVSTHNLAPQNGCAGPKLTPTRAGPALRLPSTLPWKMFSKALGLQ</sequence>
<accession>A0AAV6FVF3</accession>
<proteinExistence type="predicted"/>
<evidence type="ECO:0000256" key="2">
    <source>
        <dbReference type="ARBA" id="ARBA00022771"/>
    </source>
</evidence>
<comment type="caution">
    <text evidence="5">The sequence shown here is derived from an EMBL/GenBank/DDBJ whole genome shotgun (WGS) entry which is preliminary data.</text>
</comment>
<dbReference type="InterPro" id="IPR051591">
    <property type="entry name" value="UPF0224_FAM112_RNA_Proc"/>
</dbReference>
<dbReference type="PANTHER" id="PTHR21402:SF5">
    <property type="entry name" value="GAMETOCYTE SPECIFIC FACTOR 1"/>
    <property type="match status" value="1"/>
</dbReference>
<dbReference type="InterPro" id="IPR036236">
    <property type="entry name" value="Znf_C2H2_sf"/>
</dbReference>
<evidence type="ECO:0000256" key="1">
    <source>
        <dbReference type="ARBA" id="ARBA00022723"/>
    </source>
</evidence>
<keyword evidence="3" id="KW-0862">Zinc</keyword>
<keyword evidence="2" id="KW-0863">Zinc-finger</keyword>
<dbReference type="Pfam" id="PF05253">
    <property type="entry name" value="zf-U11-48K"/>
    <property type="match status" value="2"/>
</dbReference>
<evidence type="ECO:0000259" key="4">
    <source>
        <dbReference type="PROSITE" id="PS51800"/>
    </source>
</evidence>
<dbReference type="PANTHER" id="PTHR21402">
    <property type="entry name" value="GAMETOCYTE SPECIFIC FACTOR 1-RELATED"/>
    <property type="match status" value="1"/>
</dbReference>
<organism evidence="5 6">
    <name type="scientific">Alosa alosa</name>
    <name type="common">allis shad</name>
    <dbReference type="NCBI Taxonomy" id="278164"/>
    <lineage>
        <taxon>Eukaryota</taxon>
        <taxon>Metazoa</taxon>
        <taxon>Chordata</taxon>
        <taxon>Craniata</taxon>
        <taxon>Vertebrata</taxon>
        <taxon>Euteleostomi</taxon>
        <taxon>Actinopterygii</taxon>
        <taxon>Neopterygii</taxon>
        <taxon>Teleostei</taxon>
        <taxon>Clupei</taxon>
        <taxon>Clupeiformes</taxon>
        <taxon>Clupeoidei</taxon>
        <taxon>Clupeidae</taxon>
        <taxon>Alosa</taxon>
    </lineage>
</organism>
<evidence type="ECO:0000313" key="6">
    <source>
        <dbReference type="Proteomes" id="UP000823561"/>
    </source>
</evidence>
<dbReference type="PROSITE" id="PS51800">
    <property type="entry name" value="ZF_CHHC_U11_48K"/>
    <property type="match status" value="2"/>
</dbReference>
<keyword evidence="6" id="KW-1185">Reference proteome</keyword>
<dbReference type="SUPFAM" id="SSF57667">
    <property type="entry name" value="beta-beta-alpha zinc fingers"/>
    <property type="match status" value="2"/>
</dbReference>
<protein>
    <recommendedName>
        <fullName evidence="4">CHHC U11-48K-type domain-containing protein</fullName>
    </recommendedName>
</protein>
<evidence type="ECO:0000313" key="5">
    <source>
        <dbReference type="EMBL" id="KAG5265727.1"/>
    </source>
</evidence>
<feature type="domain" description="CHHC U11-48K-type" evidence="4">
    <location>
        <begin position="72"/>
        <end position="99"/>
    </location>
</feature>
<dbReference type="GO" id="GO:0008270">
    <property type="term" value="F:zinc ion binding"/>
    <property type="evidence" value="ECO:0007669"/>
    <property type="project" value="UniProtKB-KW"/>
</dbReference>
<keyword evidence="1" id="KW-0479">Metal-binding</keyword>
<dbReference type="EMBL" id="JADWDJ010000019">
    <property type="protein sequence ID" value="KAG5265727.1"/>
    <property type="molecule type" value="Genomic_DNA"/>
</dbReference>
<name>A0AAV6FVF3_9TELE</name>
<dbReference type="Proteomes" id="UP000823561">
    <property type="component" value="Chromosome 19"/>
</dbReference>
<gene>
    <name evidence="5" type="ORF">AALO_G00245720</name>
</gene>
<feature type="domain" description="CHHC U11-48K-type" evidence="4">
    <location>
        <begin position="38"/>
        <end position="65"/>
    </location>
</feature>
<reference evidence="5" key="1">
    <citation type="submission" date="2020-10" db="EMBL/GenBank/DDBJ databases">
        <title>Chromosome-scale genome assembly of the Allis shad, Alosa alosa.</title>
        <authorList>
            <person name="Margot Z."/>
            <person name="Christophe K."/>
            <person name="Cabau C."/>
            <person name="Louis A."/>
            <person name="Berthelot C."/>
            <person name="Parey E."/>
            <person name="Roest Crollius H."/>
            <person name="Montfort J."/>
            <person name="Robinson-Rechavi M."/>
            <person name="Bucao C."/>
            <person name="Bouchez O."/>
            <person name="Gislard M."/>
            <person name="Lluch J."/>
            <person name="Milhes M."/>
            <person name="Lampietro C."/>
            <person name="Lopez Roques C."/>
            <person name="Donnadieu C."/>
            <person name="Braasch I."/>
            <person name="Desvignes T."/>
            <person name="Postlethwait J."/>
            <person name="Bobe J."/>
            <person name="Guiguen Y."/>
        </authorList>
    </citation>
    <scope>NUCLEOTIDE SEQUENCE</scope>
    <source>
        <strain evidence="5">M-15738</strain>
        <tissue evidence="5">Blood</tissue>
    </source>
</reference>
<evidence type="ECO:0000256" key="3">
    <source>
        <dbReference type="ARBA" id="ARBA00022833"/>
    </source>
</evidence>
<dbReference type="InterPro" id="IPR022776">
    <property type="entry name" value="TRM13/UPF0224_CHHC_Znf_dom"/>
</dbReference>